<proteinExistence type="predicted"/>
<feature type="transmembrane region" description="Helical" evidence="1">
    <location>
        <begin position="49"/>
        <end position="70"/>
    </location>
</feature>
<evidence type="ECO:0000313" key="3">
    <source>
        <dbReference type="EMBL" id="GAA1732381.1"/>
    </source>
</evidence>
<sequence length="453" mass="48061">MSDQAAGTLGRRTHPLTAVVQGLGWSFAATVGLVGSIVSGGQIESWSLIALPAAAVGGVVVGSLIGWLSWRFTRFVIDDSEARLDSGIIWRSSRRVPFERLQSVDIHQPFVARVLGLAELRLDSAGGKESRTTVRYLTLPEAHELRALLLRRAHASETGSDAGDATPPPPPGTAEGELVAVVPPSRVVIGTILSLDFVGAVVVAIGAIVASVWFAAPLAALGGLIGAGSWVVRIVAERVVQQWGYRLTRVEHGLRIERGLLSRTSETVPFERVQGVAVVEPLIWRQSGWSHLLVSVAGGGGGGDAEDQERATTLLTIADRELTARVVDLLVPGAVQDVEHRRRAARAGWLFAPIGWRFRWIGSDDVAAVSRTGWITRRTSILPFRKSQSVAVEQGPLQRLLGVTSVAVHSPDGPVAVGCLHLSPADATAAAEEVRARICPGGAQASMRSRSSS</sequence>
<feature type="transmembrane region" description="Helical" evidence="1">
    <location>
        <begin position="16"/>
        <end position="37"/>
    </location>
</feature>
<feature type="domain" description="YdbS-like PH" evidence="2">
    <location>
        <begin position="70"/>
        <end position="148"/>
    </location>
</feature>
<dbReference type="InterPro" id="IPR014529">
    <property type="entry name" value="UCP026631"/>
</dbReference>
<dbReference type="Pfam" id="PF03703">
    <property type="entry name" value="bPH_2"/>
    <property type="match status" value="3"/>
</dbReference>
<keyword evidence="4" id="KW-1185">Reference proteome</keyword>
<dbReference type="PANTHER" id="PTHR34473:SF2">
    <property type="entry name" value="UPF0699 TRANSMEMBRANE PROTEIN YDBT"/>
    <property type="match status" value="1"/>
</dbReference>
<gene>
    <name evidence="3" type="ORF">GCM10009710_11350</name>
</gene>
<feature type="domain" description="YdbS-like PH" evidence="2">
    <location>
        <begin position="369"/>
        <end position="437"/>
    </location>
</feature>
<feature type="transmembrane region" description="Helical" evidence="1">
    <location>
        <begin position="214"/>
        <end position="236"/>
    </location>
</feature>
<organism evidence="3 4">
    <name type="scientific">Aeromicrobium alkaliterrae</name>
    <dbReference type="NCBI Taxonomy" id="302168"/>
    <lineage>
        <taxon>Bacteria</taxon>
        <taxon>Bacillati</taxon>
        <taxon>Actinomycetota</taxon>
        <taxon>Actinomycetes</taxon>
        <taxon>Propionibacteriales</taxon>
        <taxon>Nocardioidaceae</taxon>
        <taxon>Aeromicrobium</taxon>
    </lineage>
</organism>
<dbReference type="InterPro" id="IPR005182">
    <property type="entry name" value="YdbS-like_PH"/>
</dbReference>
<feature type="domain" description="YdbS-like PH" evidence="2">
    <location>
        <begin position="242"/>
        <end position="301"/>
    </location>
</feature>
<keyword evidence="1" id="KW-1133">Transmembrane helix</keyword>
<dbReference type="PANTHER" id="PTHR34473">
    <property type="entry name" value="UPF0699 TRANSMEMBRANE PROTEIN YDBS"/>
    <property type="match status" value="1"/>
</dbReference>
<accession>A0ABP4VN28</accession>
<evidence type="ECO:0000259" key="2">
    <source>
        <dbReference type="Pfam" id="PF03703"/>
    </source>
</evidence>
<keyword evidence="1" id="KW-0812">Transmembrane</keyword>
<reference evidence="4" key="1">
    <citation type="journal article" date="2019" name="Int. J. Syst. Evol. Microbiol.">
        <title>The Global Catalogue of Microorganisms (GCM) 10K type strain sequencing project: providing services to taxonomists for standard genome sequencing and annotation.</title>
        <authorList>
            <consortium name="The Broad Institute Genomics Platform"/>
            <consortium name="The Broad Institute Genome Sequencing Center for Infectious Disease"/>
            <person name="Wu L."/>
            <person name="Ma J."/>
        </authorList>
    </citation>
    <scope>NUCLEOTIDE SEQUENCE [LARGE SCALE GENOMIC DNA]</scope>
    <source>
        <strain evidence="4">JCM 13518</strain>
    </source>
</reference>
<dbReference type="RefSeq" id="WP_344198648.1">
    <property type="nucleotide sequence ID" value="NZ_BAAAME010000002.1"/>
</dbReference>
<evidence type="ECO:0000313" key="4">
    <source>
        <dbReference type="Proteomes" id="UP001501057"/>
    </source>
</evidence>
<dbReference type="Proteomes" id="UP001501057">
    <property type="component" value="Unassembled WGS sequence"/>
</dbReference>
<keyword evidence="1" id="KW-0472">Membrane</keyword>
<dbReference type="PIRSF" id="PIRSF026631">
    <property type="entry name" value="UCP026631"/>
    <property type="match status" value="1"/>
</dbReference>
<feature type="transmembrane region" description="Helical" evidence="1">
    <location>
        <begin position="187"/>
        <end position="208"/>
    </location>
</feature>
<dbReference type="EMBL" id="BAAAME010000002">
    <property type="protein sequence ID" value="GAA1732381.1"/>
    <property type="molecule type" value="Genomic_DNA"/>
</dbReference>
<comment type="caution">
    <text evidence="3">The sequence shown here is derived from an EMBL/GenBank/DDBJ whole genome shotgun (WGS) entry which is preliminary data.</text>
</comment>
<name>A0ABP4VN28_9ACTN</name>
<protein>
    <submittedName>
        <fullName evidence="3">PH domain-containing protein</fullName>
    </submittedName>
</protein>
<evidence type="ECO:0000256" key="1">
    <source>
        <dbReference type="SAM" id="Phobius"/>
    </source>
</evidence>